<accession>A0A1F8G3Y9</accession>
<dbReference type="Proteomes" id="UP000177478">
    <property type="component" value="Unassembled WGS sequence"/>
</dbReference>
<gene>
    <name evidence="1" type="ORF">A3F25_01750</name>
</gene>
<evidence type="ECO:0000313" key="1">
    <source>
        <dbReference type="EMBL" id="OGN20042.1"/>
    </source>
</evidence>
<protein>
    <submittedName>
        <fullName evidence="1">Uncharacterized protein</fullName>
    </submittedName>
</protein>
<reference evidence="1 2" key="1">
    <citation type="journal article" date="2016" name="Nat. Commun.">
        <title>Thousands of microbial genomes shed light on interconnected biogeochemical processes in an aquifer system.</title>
        <authorList>
            <person name="Anantharaman K."/>
            <person name="Brown C.T."/>
            <person name="Hug L.A."/>
            <person name="Sharon I."/>
            <person name="Castelle C.J."/>
            <person name="Probst A.J."/>
            <person name="Thomas B.C."/>
            <person name="Singh A."/>
            <person name="Wilkins M.J."/>
            <person name="Karaoz U."/>
            <person name="Brodie E.L."/>
            <person name="Williams K.H."/>
            <person name="Hubbard S.S."/>
            <person name="Banfield J.F."/>
        </authorList>
    </citation>
    <scope>NUCLEOTIDE SEQUENCE [LARGE SCALE GENOMIC DNA]</scope>
</reference>
<organism evidence="1 2">
    <name type="scientific">Candidatus Yanofskybacteria bacterium RIFCSPHIGHO2_12_FULL_45_19b</name>
    <dbReference type="NCBI Taxonomy" id="1802689"/>
    <lineage>
        <taxon>Bacteria</taxon>
        <taxon>Candidatus Yanofskyibacteriota</taxon>
    </lineage>
</organism>
<sequence length="77" mass="9168">MVRLIWDQLDRVQLPAVRPVRLKQSKSAWMADFDWRANIIVQSPLGQFEPMLQDLNQENSLQTKYQNLDQLNHTHRP</sequence>
<evidence type="ECO:0000313" key="2">
    <source>
        <dbReference type="Proteomes" id="UP000177478"/>
    </source>
</evidence>
<proteinExistence type="predicted"/>
<name>A0A1F8G3Y9_9BACT</name>
<dbReference type="AlphaFoldDB" id="A0A1F8G3Y9"/>
<dbReference type="EMBL" id="MGKD01000009">
    <property type="protein sequence ID" value="OGN20042.1"/>
    <property type="molecule type" value="Genomic_DNA"/>
</dbReference>
<comment type="caution">
    <text evidence="1">The sequence shown here is derived from an EMBL/GenBank/DDBJ whole genome shotgun (WGS) entry which is preliminary data.</text>
</comment>